<dbReference type="PROSITE" id="PS50234">
    <property type="entry name" value="VWFA"/>
    <property type="match status" value="1"/>
</dbReference>
<dbReference type="EMBL" id="KI894035">
    <property type="protein sequence ID" value="OBR82502.1"/>
    <property type="molecule type" value="Genomic_DNA"/>
</dbReference>
<proteinExistence type="predicted"/>
<organism evidence="3">
    <name type="scientific">Kwoniella dejecticola CBS 10117</name>
    <dbReference type="NCBI Taxonomy" id="1296121"/>
    <lineage>
        <taxon>Eukaryota</taxon>
        <taxon>Fungi</taxon>
        <taxon>Dikarya</taxon>
        <taxon>Basidiomycota</taxon>
        <taxon>Agaricomycotina</taxon>
        <taxon>Tremellomycetes</taxon>
        <taxon>Tremellales</taxon>
        <taxon>Cryptococcaceae</taxon>
        <taxon>Kwoniella</taxon>
    </lineage>
</organism>
<feature type="domain" description="VWFA" evidence="2">
    <location>
        <begin position="134"/>
        <end position="329"/>
    </location>
</feature>
<dbReference type="InterPro" id="IPR036465">
    <property type="entry name" value="vWFA_dom_sf"/>
</dbReference>
<feature type="region of interest" description="Disordered" evidence="1">
    <location>
        <begin position="1"/>
        <end position="123"/>
    </location>
</feature>
<sequence>MSILIPKKWRKSSMTMSSSSTSTSKNSMSASASTSTSTSTKNEKRNPPPGFIVHNNTTSTDSPPSTASASRTPPSRISTNTSNGNTNTVTSTNANANTNGYAIPKPPAYTPTSPVDGFRDKSGEDPLEILKEYDTVLLIDDSSSMKGRRWNEARTSLMGVADIAARYDQDGIDVRFLNSRKEGDGLKTGNQVMQLFDAVHPNGATPTGQRLENILREYMISLEKQSNRNSILGRNPTVKPMNLIVITDGAPTDDPESVIITFAKRLDKGEFPLSQVGIQFLQVGDDPSAREALQELDDGLSDKHDIRDMVDTVPYSGQQLTAEMIVKTLIGGINRRMDRKG</sequence>
<dbReference type="STRING" id="1296121.A0A1A5ZXG9"/>
<feature type="compositionally biased region" description="Low complexity" evidence="1">
    <location>
        <begin position="12"/>
        <end position="40"/>
    </location>
</feature>
<gene>
    <name evidence="3" type="ORF">I303_07262</name>
    <name evidence="4" type="ORF">I303_108411</name>
</gene>
<dbReference type="PANTHER" id="PTHR34706">
    <property type="entry name" value="SLR1338 PROTEIN"/>
    <property type="match status" value="1"/>
</dbReference>
<reference evidence="4" key="3">
    <citation type="submission" date="2024-02" db="EMBL/GenBank/DDBJ databases">
        <title>Comparative genomics of Cryptococcus and Kwoniella reveals pathogenesis evolution and contrasting modes of karyotype evolution via chromosome fusion or intercentromeric recombination.</title>
        <authorList>
            <person name="Coelho M.A."/>
            <person name="David-Palma M."/>
            <person name="Shea T."/>
            <person name="Bowers K."/>
            <person name="McGinley-Smith S."/>
            <person name="Mohammad A.W."/>
            <person name="Gnirke A."/>
            <person name="Yurkov A.M."/>
            <person name="Nowrousian M."/>
            <person name="Sun S."/>
            <person name="Cuomo C.A."/>
            <person name="Heitman J."/>
        </authorList>
    </citation>
    <scope>NUCLEOTIDE SEQUENCE</scope>
    <source>
        <strain evidence="4">CBS 10117</strain>
    </source>
</reference>
<dbReference type="VEuPathDB" id="FungiDB:I303_07262"/>
<evidence type="ECO:0000256" key="1">
    <source>
        <dbReference type="SAM" id="MobiDB-lite"/>
    </source>
</evidence>
<name>A0A1A5ZXG9_9TREE</name>
<dbReference type="KEGG" id="kdj:28970961"/>
<dbReference type="EMBL" id="CP144540">
    <property type="protein sequence ID" value="WWC65789.1"/>
    <property type="molecule type" value="Genomic_DNA"/>
</dbReference>
<dbReference type="SUPFAM" id="SSF53300">
    <property type="entry name" value="vWA-like"/>
    <property type="match status" value="1"/>
</dbReference>
<dbReference type="PANTHER" id="PTHR34706:SF1">
    <property type="entry name" value="VWFA DOMAIN-CONTAINING PROTEIN"/>
    <property type="match status" value="1"/>
</dbReference>
<reference evidence="4" key="2">
    <citation type="submission" date="2013-07" db="EMBL/GenBank/DDBJ databases">
        <authorList>
            <consortium name="The Broad Institute Genome Sequencing Platform"/>
            <person name="Cuomo C."/>
            <person name="Litvintseva A."/>
            <person name="Chen Y."/>
            <person name="Heitman J."/>
            <person name="Sun S."/>
            <person name="Springer D."/>
            <person name="Dromer F."/>
            <person name="Young S.K."/>
            <person name="Zeng Q."/>
            <person name="Gargeya S."/>
            <person name="Fitzgerald M."/>
            <person name="Abouelleil A."/>
            <person name="Alvarado L."/>
            <person name="Berlin A.M."/>
            <person name="Chapman S.B."/>
            <person name="Dewar J."/>
            <person name="Goldberg J."/>
            <person name="Griggs A."/>
            <person name="Gujja S."/>
            <person name="Hansen M."/>
            <person name="Howarth C."/>
            <person name="Imamovic A."/>
            <person name="Larimer J."/>
            <person name="McCowan C."/>
            <person name="Murphy C."/>
            <person name="Pearson M."/>
            <person name="Priest M."/>
            <person name="Roberts A."/>
            <person name="Saif S."/>
            <person name="Shea T."/>
            <person name="Sykes S."/>
            <person name="Wortman J."/>
            <person name="Nusbaum C."/>
            <person name="Birren B."/>
        </authorList>
    </citation>
    <scope>NUCLEOTIDE SEQUENCE</scope>
    <source>
        <strain evidence="4">CBS 10117</strain>
    </source>
</reference>
<dbReference type="Proteomes" id="UP000078595">
    <property type="component" value="Chromosome 11"/>
</dbReference>
<dbReference type="GeneID" id="28970961"/>
<feature type="compositionally biased region" description="Low complexity" evidence="1">
    <location>
        <begin position="57"/>
        <end position="100"/>
    </location>
</feature>
<dbReference type="Gene3D" id="3.40.50.410">
    <property type="entry name" value="von Willebrand factor, type A domain"/>
    <property type="match status" value="1"/>
</dbReference>
<dbReference type="OrthoDB" id="2142040at2759"/>
<evidence type="ECO:0000313" key="3">
    <source>
        <dbReference type="EMBL" id="OBR82502.1"/>
    </source>
</evidence>
<evidence type="ECO:0000313" key="4">
    <source>
        <dbReference type="EMBL" id="WWC65789.1"/>
    </source>
</evidence>
<dbReference type="InterPro" id="IPR002035">
    <property type="entry name" value="VWF_A"/>
</dbReference>
<keyword evidence="5" id="KW-1185">Reference proteome</keyword>
<protein>
    <recommendedName>
        <fullName evidence="2">VWFA domain-containing protein</fullName>
    </recommendedName>
</protein>
<reference evidence="3" key="1">
    <citation type="submission" date="2013-07" db="EMBL/GenBank/DDBJ databases">
        <title>The Genome Sequence of Cryptococcus dejecticola CBS10117.</title>
        <authorList>
            <consortium name="The Broad Institute Genome Sequencing Platform"/>
            <person name="Cuomo C."/>
            <person name="Litvintseva A."/>
            <person name="Chen Y."/>
            <person name="Heitman J."/>
            <person name="Sun S."/>
            <person name="Springer D."/>
            <person name="Dromer F."/>
            <person name="Young S.K."/>
            <person name="Zeng Q."/>
            <person name="Gargeya S."/>
            <person name="Fitzgerald M."/>
            <person name="Abouelleil A."/>
            <person name="Alvarado L."/>
            <person name="Berlin A.M."/>
            <person name="Chapman S.B."/>
            <person name="Dewar J."/>
            <person name="Goldberg J."/>
            <person name="Griggs A."/>
            <person name="Gujja S."/>
            <person name="Hansen M."/>
            <person name="Howarth C."/>
            <person name="Imamovic A."/>
            <person name="Larimer J."/>
            <person name="McCowan C."/>
            <person name="Murphy C."/>
            <person name="Pearson M."/>
            <person name="Priest M."/>
            <person name="Roberts A."/>
            <person name="Saif S."/>
            <person name="Shea T."/>
            <person name="Sykes S."/>
            <person name="Wortman J."/>
            <person name="Nusbaum C."/>
            <person name="Birren B."/>
        </authorList>
    </citation>
    <scope>NUCLEOTIDE SEQUENCE [LARGE SCALE GENOMIC DNA]</scope>
    <source>
        <strain evidence="3">CBS 10117</strain>
    </source>
</reference>
<evidence type="ECO:0000259" key="2">
    <source>
        <dbReference type="PROSITE" id="PS50234"/>
    </source>
</evidence>
<evidence type="ECO:0000313" key="5">
    <source>
        <dbReference type="Proteomes" id="UP000078595"/>
    </source>
</evidence>
<accession>A0A1A5ZXG9</accession>
<dbReference type="AlphaFoldDB" id="A0A1A5ZXG9"/>
<dbReference type="Pfam" id="PF00092">
    <property type="entry name" value="VWA"/>
    <property type="match status" value="1"/>
</dbReference>
<dbReference type="RefSeq" id="XP_018260344.1">
    <property type="nucleotide sequence ID" value="XM_018410535.1"/>
</dbReference>